<reference evidence="7 8" key="2">
    <citation type="journal article" date="2016" name="Int. J. Syst. Evol. Microbiol.">
        <title>Bacillus gobiensis sp. nov., isolated from a soil sample.</title>
        <authorList>
            <person name="Liu B."/>
            <person name="Liu G.H."/>
            <person name="Cetin S."/>
            <person name="Schumann P."/>
            <person name="Pan Z.Z."/>
            <person name="Chen Q.Q."/>
        </authorList>
    </citation>
    <scope>NUCLEOTIDE SEQUENCE [LARGE SCALE GENOMIC DNA]</scope>
    <source>
        <strain evidence="7 8">FJAT-4402</strain>
    </source>
</reference>
<feature type="transmembrane region" description="Helical" evidence="6">
    <location>
        <begin position="82"/>
        <end position="105"/>
    </location>
</feature>
<evidence type="ECO:0000256" key="2">
    <source>
        <dbReference type="ARBA" id="ARBA00022475"/>
    </source>
</evidence>
<evidence type="ECO:0000313" key="7">
    <source>
        <dbReference type="EMBL" id="ALC83081.1"/>
    </source>
</evidence>
<dbReference type="RefSeq" id="WP_053604913.1">
    <property type="nucleotide sequence ID" value="NZ_CP012600.1"/>
</dbReference>
<dbReference type="PATRIC" id="fig|1441095.3.peg.3774"/>
<evidence type="ECO:0008006" key="9">
    <source>
        <dbReference type="Google" id="ProtNLM"/>
    </source>
</evidence>
<evidence type="ECO:0000256" key="4">
    <source>
        <dbReference type="ARBA" id="ARBA00022989"/>
    </source>
</evidence>
<dbReference type="STRING" id="1441095.AM592_17005"/>
<feature type="transmembrane region" description="Helical" evidence="6">
    <location>
        <begin position="233"/>
        <end position="252"/>
    </location>
</feature>
<sequence>MNSEHVHHTHSSDQALIEPVLAVAFFLLIVLYFIARIVSNRRYKKWPLHRYLLWSTGIICVAASVIGPLVQKAHMDFTAHMIGHLLLGMLAPLLLVLAAPMTLILRAIPITAARRLSKLLKSRPVGILTDPITATVLNIGGLWVLYMTELYAVMNQNTLVHILVHIHIFLVGYVFTSSILSIDPDPYRHSFMYRAVVLIIALAGHSILSKMIYAYPPSGVSREQADQGAMIMYYGGDAVDLVLIIVLCFQWYRSVRLRSVLPDEKALTE</sequence>
<feature type="transmembrane region" description="Helical" evidence="6">
    <location>
        <begin position="158"/>
        <end position="180"/>
    </location>
</feature>
<feature type="transmembrane region" description="Helical" evidence="6">
    <location>
        <begin position="51"/>
        <end position="70"/>
    </location>
</feature>
<keyword evidence="8" id="KW-1185">Reference proteome</keyword>
<reference evidence="8" key="1">
    <citation type="submission" date="2015-08" db="EMBL/GenBank/DDBJ databases">
        <title>Genome sequencing project for genomic taxonomy and phylogenomics of Bacillus-like bacteria.</title>
        <authorList>
            <person name="Liu B."/>
            <person name="Wang J."/>
            <person name="Zhu Y."/>
            <person name="Liu G."/>
            <person name="Chen Q."/>
            <person name="Chen Z."/>
            <person name="Lan J."/>
            <person name="Che J."/>
            <person name="Ge C."/>
            <person name="Shi H."/>
            <person name="Pan Z."/>
            <person name="Liu X."/>
        </authorList>
    </citation>
    <scope>NUCLEOTIDE SEQUENCE [LARGE SCALE GENOMIC DNA]</scope>
    <source>
        <strain evidence="8">FJAT-4402</strain>
    </source>
</reference>
<protein>
    <recommendedName>
        <fullName evidence="9">Cytochrome C oxidase assembly protein</fullName>
    </recommendedName>
</protein>
<keyword evidence="5 6" id="KW-0472">Membrane</keyword>
<evidence type="ECO:0000313" key="8">
    <source>
        <dbReference type="Proteomes" id="UP000067625"/>
    </source>
</evidence>
<dbReference type="EMBL" id="CP012600">
    <property type="protein sequence ID" value="ALC83081.1"/>
    <property type="molecule type" value="Genomic_DNA"/>
</dbReference>
<dbReference type="OrthoDB" id="5024156at2"/>
<dbReference type="InterPro" id="IPR019108">
    <property type="entry name" value="Caa3_assmbl_CtaG-rel"/>
</dbReference>
<keyword evidence="2" id="KW-1003">Cell membrane</keyword>
<feature type="transmembrane region" description="Helical" evidence="6">
    <location>
        <begin position="20"/>
        <end position="39"/>
    </location>
</feature>
<gene>
    <name evidence="7" type="ORF">AM592_17005</name>
</gene>
<dbReference type="AlphaFoldDB" id="A0A0M5JAK5"/>
<evidence type="ECO:0000256" key="1">
    <source>
        <dbReference type="ARBA" id="ARBA00004651"/>
    </source>
</evidence>
<name>A0A0M5JAK5_9BACI</name>
<evidence type="ECO:0000256" key="6">
    <source>
        <dbReference type="SAM" id="Phobius"/>
    </source>
</evidence>
<proteinExistence type="predicted"/>
<dbReference type="GO" id="GO:0005886">
    <property type="term" value="C:plasma membrane"/>
    <property type="evidence" value="ECO:0007669"/>
    <property type="project" value="UniProtKB-SubCell"/>
</dbReference>
<evidence type="ECO:0000256" key="5">
    <source>
        <dbReference type="ARBA" id="ARBA00023136"/>
    </source>
</evidence>
<comment type="subcellular location">
    <subcellularLocation>
        <location evidence="1">Cell membrane</location>
        <topology evidence="1">Multi-pass membrane protein</topology>
    </subcellularLocation>
</comment>
<evidence type="ECO:0000256" key="3">
    <source>
        <dbReference type="ARBA" id="ARBA00022692"/>
    </source>
</evidence>
<keyword evidence="4 6" id="KW-1133">Transmembrane helix</keyword>
<dbReference type="Pfam" id="PF09678">
    <property type="entry name" value="Caa3_CtaG"/>
    <property type="match status" value="1"/>
</dbReference>
<organism evidence="7 8">
    <name type="scientific">Bacillus gobiensis</name>
    <dbReference type="NCBI Taxonomy" id="1441095"/>
    <lineage>
        <taxon>Bacteria</taxon>
        <taxon>Bacillati</taxon>
        <taxon>Bacillota</taxon>
        <taxon>Bacilli</taxon>
        <taxon>Bacillales</taxon>
        <taxon>Bacillaceae</taxon>
        <taxon>Bacillus</taxon>
    </lineage>
</organism>
<keyword evidence="3 6" id="KW-0812">Transmembrane</keyword>
<accession>A0A0M5JAK5</accession>
<feature type="transmembrane region" description="Helical" evidence="6">
    <location>
        <begin position="125"/>
        <end position="146"/>
    </location>
</feature>
<feature type="transmembrane region" description="Helical" evidence="6">
    <location>
        <begin position="192"/>
        <end position="213"/>
    </location>
</feature>
<dbReference type="Proteomes" id="UP000067625">
    <property type="component" value="Chromosome"/>
</dbReference>